<reference evidence="2" key="1">
    <citation type="submission" date="2020-10" db="EMBL/GenBank/DDBJ databases">
        <authorList>
            <person name="Castelo-Branco R."/>
            <person name="Eusebio N."/>
            <person name="Adriana R."/>
            <person name="Vieira A."/>
            <person name="Brugerolle De Fraissinette N."/>
            <person name="Rezende De Castro R."/>
            <person name="Schneider M.P."/>
            <person name="Vasconcelos V."/>
            <person name="Leao P.N."/>
        </authorList>
    </citation>
    <scope>NUCLEOTIDE SEQUENCE</scope>
    <source>
        <strain evidence="2">LEGE 11480</strain>
    </source>
</reference>
<dbReference type="InterPro" id="IPR041049">
    <property type="entry name" value="DUF5615"/>
</dbReference>
<feature type="domain" description="DUF5615" evidence="1">
    <location>
        <begin position="6"/>
        <end position="94"/>
    </location>
</feature>
<dbReference type="RefSeq" id="WP_264326525.1">
    <property type="nucleotide sequence ID" value="NZ_JADEXQ010000073.1"/>
</dbReference>
<evidence type="ECO:0000313" key="3">
    <source>
        <dbReference type="Proteomes" id="UP000625316"/>
    </source>
</evidence>
<comment type="caution">
    <text evidence="2">The sequence shown here is derived from an EMBL/GenBank/DDBJ whole genome shotgun (WGS) entry which is preliminary data.</text>
</comment>
<proteinExistence type="predicted"/>
<name>A0A928Z555_9CYAN</name>
<gene>
    <name evidence="2" type="ORF">IQ266_18350</name>
</gene>
<keyword evidence="3" id="KW-1185">Reference proteome</keyword>
<organism evidence="2 3">
    <name type="scientific">Romeriopsis navalis LEGE 11480</name>
    <dbReference type="NCBI Taxonomy" id="2777977"/>
    <lineage>
        <taxon>Bacteria</taxon>
        <taxon>Bacillati</taxon>
        <taxon>Cyanobacteriota</taxon>
        <taxon>Cyanophyceae</taxon>
        <taxon>Leptolyngbyales</taxon>
        <taxon>Leptolyngbyaceae</taxon>
        <taxon>Romeriopsis</taxon>
        <taxon>Romeriopsis navalis</taxon>
    </lineage>
</organism>
<dbReference type="Pfam" id="PF18480">
    <property type="entry name" value="DUF5615"/>
    <property type="match status" value="1"/>
</dbReference>
<accession>A0A928Z555</accession>
<evidence type="ECO:0000259" key="1">
    <source>
        <dbReference type="Pfam" id="PF18480"/>
    </source>
</evidence>
<sequence length="111" mass="12349">MTDRIRFHSDENVSSAITVALRKAGIDVSTTASADLIGSSDLEQLAFVQREQRVIITHDDDFLKIASERDDHPGVAYCRKDARSIGEIVEQLILIHEVLVPDEMAGQVQFL</sequence>
<protein>
    <submittedName>
        <fullName evidence="2">DUF5615 family PIN-like protein</fullName>
    </submittedName>
</protein>
<dbReference type="EMBL" id="JADEXQ010000073">
    <property type="protein sequence ID" value="MBE9031697.1"/>
    <property type="molecule type" value="Genomic_DNA"/>
</dbReference>
<dbReference type="AlphaFoldDB" id="A0A928Z555"/>
<dbReference type="Proteomes" id="UP000625316">
    <property type="component" value="Unassembled WGS sequence"/>
</dbReference>
<evidence type="ECO:0000313" key="2">
    <source>
        <dbReference type="EMBL" id="MBE9031697.1"/>
    </source>
</evidence>